<sequence length="157" mass="17844">MVFMKNPRLRLAIVSFAAGALFLFGAQTAFDAYQSRANSDVQQALKKYEKLIGDCIQDSNFGNDSRNLHDLESCAAARSHTDEIAQFATWENFERLTPYQQSRVLGLQVTLKNFEVRMLECQVGTTFDPHPRLRCREKPKFIDPGNFKAPSLDPEPQ</sequence>
<keyword evidence="3" id="KW-1185">Reference proteome</keyword>
<proteinExistence type="predicted"/>
<gene>
    <name evidence="2" type="ORF">FGU71_01830</name>
</gene>
<evidence type="ECO:0000313" key="2">
    <source>
        <dbReference type="EMBL" id="TRD10728.1"/>
    </source>
</evidence>
<feature type="signal peptide" evidence="1">
    <location>
        <begin position="1"/>
        <end position="31"/>
    </location>
</feature>
<organism evidence="2 3">
    <name type="scientific">Erythrobacter insulae</name>
    <dbReference type="NCBI Taxonomy" id="2584124"/>
    <lineage>
        <taxon>Bacteria</taxon>
        <taxon>Pseudomonadati</taxon>
        <taxon>Pseudomonadota</taxon>
        <taxon>Alphaproteobacteria</taxon>
        <taxon>Sphingomonadales</taxon>
        <taxon>Erythrobacteraceae</taxon>
        <taxon>Erythrobacter/Porphyrobacter group</taxon>
        <taxon>Erythrobacter</taxon>
    </lineage>
</organism>
<dbReference type="EMBL" id="VHJK01000001">
    <property type="protein sequence ID" value="TRD10728.1"/>
    <property type="molecule type" value="Genomic_DNA"/>
</dbReference>
<name>A0A547P9A6_9SPHN</name>
<dbReference type="AlphaFoldDB" id="A0A547P9A6"/>
<feature type="chain" id="PRO_5022241750" description="DUF1311 domain-containing protein" evidence="1">
    <location>
        <begin position="32"/>
        <end position="157"/>
    </location>
</feature>
<reference evidence="2 3" key="1">
    <citation type="submission" date="2019-06" db="EMBL/GenBank/DDBJ databases">
        <title>Erythrobacter insulae sp. nov., isolated from a tidal flat.</title>
        <authorList>
            <person name="Yoon J.-H."/>
        </authorList>
    </citation>
    <scope>NUCLEOTIDE SEQUENCE [LARGE SCALE GENOMIC DNA]</scope>
    <source>
        <strain evidence="2 3">JBTF-M21</strain>
    </source>
</reference>
<evidence type="ECO:0008006" key="4">
    <source>
        <dbReference type="Google" id="ProtNLM"/>
    </source>
</evidence>
<evidence type="ECO:0000313" key="3">
    <source>
        <dbReference type="Proteomes" id="UP000316343"/>
    </source>
</evidence>
<evidence type="ECO:0000256" key="1">
    <source>
        <dbReference type="SAM" id="SignalP"/>
    </source>
</evidence>
<keyword evidence="1" id="KW-0732">Signal</keyword>
<dbReference type="Proteomes" id="UP000316343">
    <property type="component" value="Unassembled WGS sequence"/>
</dbReference>
<comment type="caution">
    <text evidence="2">The sequence shown here is derived from an EMBL/GenBank/DDBJ whole genome shotgun (WGS) entry which is preliminary data.</text>
</comment>
<accession>A0A547P9A6</accession>
<protein>
    <recommendedName>
        <fullName evidence="4">DUF1311 domain-containing protein</fullName>
    </recommendedName>
</protein>